<feature type="domain" description="CG-1" evidence="1">
    <location>
        <begin position="1"/>
        <end position="76"/>
    </location>
</feature>
<dbReference type="InterPro" id="IPR005559">
    <property type="entry name" value="CG-1_dom"/>
</dbReference>
<dbReference type="PROSITE" id="PS51437">
    <property type="entry name" value="CG_1"/>
    <property type="match status" value="1"/>
</dbReference>
<accession>A0ABQ8LG24</accession>
<organism evidence="2 3">
    <name type="scientific">Labeo rohita</name>
    <name type="common">Indian major carp</name>
    <name type="synonym">Cyprinus rohita</name>
    <dbReference type="NCBI Taxonomy" id="84645"/>
    <lineage>
        <taxon>Eukaryota</taxon>
        <taxon>Metazoa</taxon>
        <taxon>Chordata</taxon>
        <taxon>Craniata</taxon>
        <taxon>Vertebrata</taxon>
        <taxon>Euteleostomi</taxon>
        <taxon>Actinopterygii</taxon>
        <taxon>Neopterygii</taxon>
        <taxon>Teleostei</taxon>
        <taxon>Ostariophysi</taxon>
        <taxon>Cypriniformes</taxon>
        <taxon>Cyprinidae</taxon>
        <taxon>Labeoninae</taxon>
        <taxon>Labeonini</taxon>
        <taxon>Labeo</taxon>
    </lineage>
</organism>
<dbReference type="Proteomes" id="UP000830375">
    <property type="component" value="Unassembled WGS sequence"/>
</dbReference>
<evidence type="ECO:0000313" key="2">
    <source>
        <dbReference type="EMBL" id="KAI2649645.1"/>
    </source>
</evidence>
<proteinExistence type="predicted"/>
<name>A0ABQ8LG24_LABRO</name>
<evidence type="ECO:0000259" key="1">
    <source>
        <dbReference type="PROSITE" id="PS51437"/>
    </source>
</evidence>
<keyword evidence="3" id="KW-1185">Reference proteome</keyword>
<protein>
    <submittedName>
        <fullName evidence="2">Calmodulin-binding transcription activator 1</fullName>
    </submittedName>
</protein>
<dbReference type="EMBL" id="JACTAM010000023">
    <property type="protein sequence ID" value="KAI2649645.1"/>
    <property type="molecule type" value="Genomic_DNA"/>
</dbReference>
<reference evidence="2 3" key="1">
    <citation type="submission" date="2022-01" db="EMBL/GenBank/DDBJ databases">
        <title>A high-quality chromosome-level genome assembly of rohu carp, Labeo rohita.</title>
        <authorList>
            <person name="Arick M.A. II"/>
            <person name="Hsu C.-Y."/>
            <person name="Magbanua Z."/>
            <person name="Pechanova O."/>
            <person name="Grover C."/>
            <person name="Miller E."/>
            <person name="Thrash A."/>
            <person name="Ezzel L."/>
            <person name="Alam S."/>
            <person name="Benzie J."/>
            <person name="Hamilton M."/>
            <person name="Karsi A."/>
            <person name="Lawrence M.L."/>
            <person name="Peterson D.G."/>
        </authorList>
    </citation>
    <scope>NUCLEOTIDE SEQUENCE [LARGE SCALE GENOMIC DNA]</scope>
    <source>
        <strain evidence="3">BAU-BD-2019</strain>
        <tissue evidence="2">Blood</tissue>
    </source>
</reference>
<sequence>MSSQNHMTHSGPGRPLCPVHSLATWTNVAPQPCLYGCYVHSSIIPTFHRRCYWLLQPSYFLPLFFAFSFGTEQHTFKCNSAVMETGKEIKRNPSARWSLSSPTDQS</sequence>
<evidence type="ECO:0000313" key="3">
    <source>
        <dbReference type="Proteomes" id="UP000830375"/>
    </source>
</evidence>
<gene>
    <name evidence="2" type="ORF">H4Q32_015633</name>
</gene>
<dbReference type="Pfam" id="PF03859">
    <property type="entry name" value="CG-1"/>
    <property type="match status" value="1"/>
</dbReference>
<comment type="caution">
    <text evidence="2">The sequence shown here is derived from an EMBL/GenBank/DDBJ whole genome shotgun (WGS) entry which is preliminary data.</text>
</comment>